<comment type="subcellular location">
    <subcellularLocation>
        <location evidence="1">Cell membrane</location>
        <topology evidence="1">Multi-pass membrane protein</topology>
    </subcellularLocation>
</comment>
<dbReference type="PANTHER" id="PTHR33529">
    <property type="entry name" value="SLR0882 PROTEIN-RELATED"/>
    <property type="match status" value="1"/>
</dbReference>
<evidence type="ECO:0000256" key="4">
    <source>
        <dbReference type="ARBA" id="ARBA00022989"/>
    </source>
</evidence>
<evidence type="ECO:0000313" key="7">
    <source>
        <dbReference type="EMBL" id="PYD48752.1"/>
    </source>
</evidence>
<feature type="transmembrane region" description="Helical" evidence="6">
    <location>
        <begin position="319"/>
        <end position="339"/>
    </location>
</feature>
<proteinExistence type="predicted"/>
<evidence type="ECO:0000256" key="2">
    <source>
        <dbReference type="ARBA" id="ARBA00022475"/>
    </source>
</evidence>
<dbReference type="EMBL" id="NOXG01000002">
    <property type="protein sequence ID" value="PYD76711.1"/>
    <property type="molecule type" value="Genomic_DNA"/>
</dbReference>
<comment type="caution">
    <text evidence="8">The sequence shown here is derived from an EMBL/GenBank/DDBJ whole genome shotgun (WGS) entry which is preliminary data.</text>
</comment>
<feature type="transmembrane region" description="Helical" evidence="6">
    <location>
        <begin position="351"/>
        <end position="372"/>
    </location>
</feature>
<keyword evidence="10" id="KW-1185">Reference proteome</keyword>
<organism evidence="8 9">
    <name type="scientific">Novacetimonas pomaceti</name>
    <dbReference type="NCBI Taxonomy" id="2021998"/>
    <lineage>
        <taxon>Bacteria</taxon>
        <taxon>Pseudomonadati</taxon>
        <taxon>Pseudomonadota</taxon>
        <taxon>Alphaproteobacteria</taxon>
        <taxon>Acetobacterales</taxon>
        <taxon>Acetobacteraceae</taxon>
        <taxon>Novacetimonas</taxon>
    </lineage>
</organism>
<dbReference type="RefSeq" id="WP_110527412.1">
    <property type="nucleotide sequence ID" value="NZ_JAHRDT010000019.1"/>
</dbReference>
<feature type="transmembrane region" description="Helical" evidence="6">
    <location>
        <begin position="292"/>
        <end position="313"/>
    </location>
</feature>
<evidence type="ECO:0000313" key="9">
    <source>
        <dbReference type="Proteomes" id="UP000247609"/>
    </source>
</evidence>
<dbReference type="GO" id="GO:0015920">
    <property type="term" value="P:lipopolysaccharide transport"/>
    <property type="evidence" value="ECO:0007669"/>
    <property type="project" value="TreeGrafter"/>
</dbReference>
<evidence type="ECO:0000313" key="8">
    <source>
        <dbReference type="EMBL" id="PYD76711.1"/>
    </source>
</evidence>
<evidence type="ECO:0000256" key="1">
    <source>
        <dbReference type="ARBA" id="ARBA00004651"/>
    </source>
</evidence>
<feature type="transmembrane region" description="Helical" evidence="6">
    <location>
        <begin position="111"/>
        <end position="130"/>
    </location>
</feature>
<evidence type="ECO:0000256" key="6">
    <source>
        <dbReference type="SAM" id="Phobius"/>
    </source>
</evidence>
<protein>
    <submittedName>
        <fullName evidence="8">Transporter</fullName>
    </submittedName>
</protein>
<dbReference type="GO" id="GO:0043190">
    <property type="term" value="C:ATP-binding cassette (ABC) transporter complex"/>
    <property type="evidence" value="ECO:0007669"/>
    <property type="project" value="TreeGrafter"/>
</dbReference>
<dbReference type="PANTHER" id="PTHR33529:SF2">
    <property type="entry name" value="LIPOPOLYSACCHARIDE EXPORT SYSTEM PERMEASE PROTEIN LPTG"/>
    <property type="match status" value="1"/>
</dbReference>
<evidence type="ECO:0000256" key="3">
    <source>
        <dbReference type="ARBA" id="ARBA00022692"/>
    </source>
</evidence>
<keyword evidence="4 6" id="KW-1133">Transmembrane helix</keyword>
<reference evidence="8 9" key="1">
    <citation type="submission" date="2017-07" db="EMBL/GenBank/DDBJ databases">
        <title>A draft genome sequence of Komagataeibacter sp. T5K1.</title>
        <authorList>
            <person name="Skraban J."/>
            <person name="Cleenwerck I."/>
            <person name="Vandamme P."/>
            <person name="Trcek J."/>
        </authorList>
    </citation>
    <scope>NUCLEOTIDE SEQUENCE [LARGE SCALE GENOMIC DNA]</scope>
    <source>
        <strain evidence="8 9">T5K1</strain>
    </source>
</reference>
<reference evidence="7 10" key="2">
    <citation type="submission" date="2018-02" db="EMBL/GenBank/DDBJ databases">
        <authorList>
            <person name="Skraban J."/>
            <person name="Trcek J."/>
        </authorList>
    </citation>
    <scope>NUCLEOTIDE SEQUENCE [LARGE SCALE GENOMIC DNA]</scope>
    <source>
        <strain evidence="7 10">AV446</strain>
    </source>
</reference>
<dbReference type="AlphaFoldDB" id="A0A318QGX0"/>
<keyword evidence="2" id="KW-1003">Cell membrane</keyword>
<dbReference type="Proteomes" id="UP000247609">
    <property type="component" value="Unassembled WGS sequence"/>
</dbReference>
<evidence type="ECO:0000313" key="10">
    <source>
        <dbReference type="Proteomes" id="UP000248116"/>
    </source>
</evidence>
<dbReference type="Proteomes" id="UP000248116">
    <property type="component" value="Unassembled WGS sequence"/>
</dbReference>
<name>A0A318QGX0_9PROT</name>
<feature type="transmembrane region" description="Helical" evidence="6">
    <location>
        <begin position="67"/>
        <end position="91"/>
    </location>
</feature>
<keyword evidence="5 6" id="KW-0472">Membrane</keyword>
<dbReference type="InterPro" id="IPR005495">
    <property type="entry name" value="LptG/LptF_permease"/>
</dbReference>
<keyword evidence="3 6" id="KW-0812">Transmembrane</keyword>
<evidence type="ECO:0000256" key="5">
    <source>
        <dbReference type="ARBA" id="ARBA00023136"/>
    </source>
</evidence>
<dbReference type="EMBL" id="PRCW01000027">
    <property type="protein sequence ID" value="PYD48752.1"/>
    <property type="molecule type" value="Genomic_DNA"/>
</dbReference>
<dbReference type="Pfam" id="PF03739">
    <property type="entry name" value="LptF_LptG"/>
    <property type="match status" value="1"/>
</dbReference>
<sequence>MNLKGKTIRLLPGGRVLVGYLTRELLGKIFATAAVIVALMEVLALLEQVTEIMGRHLGLSGVLYYAVIRLPLLFGNAMPLAVLIGALITLLQLTISNEISILRAAGLSTPGLFRLFLPAILGLGLLCVVVDDQVVPRSEIAQARWWNATNPSPTGVSRDVWFRTGMTLVNVQGIAKGGRELHDVTVYRRDHDGQVEKVIHLPKVSYFINRWSGYPDHVLTVISPTRMEQLDPDSSSDTRLVLDWPRTLTPDLVLQLALDTPQSILTMMQVLDNDFPSSQSPAFFMTEILGRIMLPLTFTVMLLLAIPVVYIPPRAGTRSWLPIWCLGAGLLFVVFQGLLRALGNAGTLPSLVAVFVGIVIFILGVVTVLLRIEER</sequence>
<gene>
    <name evidence="7" type="ORF">C3920_03465</name>
    <name evidence="8" type="ORF">CFR71_04240</name>
</gene>
<accession>A0A318QGX0</accession>
<feature type="transmembrane region" description="Helical" evidence="6">
    <location>
        <begin position="25"/>
        <end position="46"/>
    </location>
</feature>